<evidence type="ECO:0000313" key="2">
    <source>
        <dbReference type="Proteomes" id="UP001168109"/>
    </source>
</evidence>
<comment type="caution">
    <text evidence="1">The sequence shown here is derived from an EMBL/GenBank/DDBJ whole genome shotgun (WGS) entry which is preliminary data.</text>
</comment>
<evidence type="ECO:0000313" key="1">
    <source>
        <dbReference type="EMBL" id="MDM5132945.1"/>
    </source>
</evidence>
<gene>
    <name evidence="1" type="ORF">OB962_18400</name>
</gene>
<keyword evidence="2" id="KW-1185">Reference proteome</keyword>
<protein>
    <submittedName>
        <fullName evidence="1">Uncharacterized protein</fullName>
    </submittedName>
</protein>
<dbReference type="Proteomes" id="UP001168109">
    <property type="component" value="Unassembled WGS sequence"/>
</dbReference>
<dbReference type="RefSeq" id="WP_290042561.1">
    <property type="nucleotide sequence ID" value="NZ_JAOPLU010000007.1"/>
</dbReference>
<sequence>MNLRCESCQKFIPEALEKKPIQVGDKVSFVNITRNGKGSIRMAAKDGVVQKIDGDLATVKVPRWQPHIVRIDRLEHQGRPNCLTVHMVGLCECNTTESQKEAQQ</sequence>
<organism evidence="1 2">
    <name type="scientific">Aeromonas piscicola</name>
    <dbReference type="NCBI Taxonomy" id="600645"/>
    <lineage>
        <taxon>Bacteria</taxon>
        <taxon>Pseudomonadati</taxon>
        <taxon>Pseudomonadota</taxon>
        <taxon>Gammaproteobacteria</taxon>
        <taxon>Aeromonadales</taxon>
        <taxon>Aeromonadaceae</taxon>
        <taxon>Aeromonas</taxon>
    </lineage>
</organism>
<name>A0ABT7QG57_9GAMM</name>
<reference evidence="1" key="1">
    <citation type="submission" date="2024-05" db="EMBL/GenBank/DDBJ databases">
        <title>WGS of Aeromonas isolates.</title>
        <authorList>
            <person name="Lee H."/>
        </authorList>
    </citation>
    <scope>NUCLEOTIDE SEQUENCE</scope>
    <source>
        <strain evidence="1">LP308</strain>
    </source>
</reference>
<dbReference type="EMBL" id="JAOPLU010000007">
    <property type="protein sequence ID" value="MDM5132945.1"/>
    <property type="molecule type" value="Genomic_DNA"/>
</dbReference>
<accession>A0ABT7QG57</accession>
<proteinExistence type="predicted"/>